<reference evidence="5" key="2">
    <citation type="journal article" date="2021" name="PeerJ">
        <title>Extensive microbial diversity within the chicken gut microbiome revealed by metagenomics and culture.</title>
        <authorList>
            <person name="Gilroy R."/>
            <person name="Ravi A."/>
            <person name="Getino M."/>
            <person name="Pursley I."/>
            <person name="Horton D.L."/>
            <person name="Alikhan N.F."/>
            <person name="Baker D."/>
            <person name="Gharbi K."/>
            <person name="Hall N."/>
            <person name="Watson M."/>
            <person name="Adriaenssens E.M."/>
            <person name="Foster-Nyarko E."/>
            <person name="Jarju S."/>
            <person name="Secka A."/>
            <person name="Antonio M."/>
            <person name="Oren A."/>
            <person name="Chaudhuri R.R."/>
            <person name="La Ragione R."/>
            <person name="Hildebrand F."/>
            <person name="Pallen M.J."/>
        </authorList>
    </citation>
    <scope>NUCLEOTIDE SEQUENCE</scope>
    <source>
        <strain evidence="5">CHK191-8634</strain>
    </source>
</reference>
<dbReference type="SUPFAM" id="SSF48179">
    <property type="entry name" value="6-phosphogluconate dehydrogenase C-terminal domain-like"/>
    <property type="match status" value="1"/>
</dbReference>
<dbReference type="PROSITE" id="PS51176">
    <property type="entry name" value="PDH_ADH"/>
    <property type="match status" value="1"/>
</dbReference>
<gene>
    <name evidence="5" type="ORF">IAB67_00270</name>
</gene>
<protein>
    <submittedName>
        <fullName evidence="5">Prephenate dehydrogenase</fullName>
    </submittedName>
</protein>
<evidence type="ECO:0000256" key="1">
    <source>
        <dbReference type="ARBA" id="ARBA00007964"/>
    </source>
</evidence>
<dbReference type="GO" id="GO:0070403">
    <property type="term" value="F:NAD+ binding"/>
    <property type="evidence" value="ECO:0007669"/>
    <property type="project" value="InterPro"/>
</dbReference>
<dbReference type="Pfam" id="PF20463">
    <property type="entry name" value="PDH_C"/>
    <property type="match status" value="1"/>
</dbReference>
<dbReference type="InterPro" id="IPR046825">
    <property type="entry name" value="PDH_C"/>
</dbReference>
<dbReference type="InterPro" id="IPR036291">
    <property type="entry name" value="NAD(P)-bd_dom_sf"/>
</dbReference>
<dbReference type="GO" id="GO:0004665">
    <property type="term" value="F:prephenate dehydrogenase (NADP+) activity"/>
    <property type="evidence" value="ECO:0007669"/>
    <property type="project" value="InterPro"/>
</dbReference>
<dbReference type="InterPro" id="IPR046826">
    <property type="entry name" value="PDH_N"/>
</dbReference>
<evidence type="ECO:0000256" key="2">
    <source>
        <dbReference type="ARBA" id="ARBA00023002"/>
    </source>
</evidence>
<dbReference type="InterPro" id="IPR008927">
    <property type="entry name" value="6-PGluconate_DH-like_C_sf"/>
</dbReference>
<name>A0A9D1LKA3_9CLOT</name>
<feature type="domain" description="Prephenate/arogenate dehydrogenase" evidence="4">
    <location>
        <begin position="1"/>
        <end position="279"/>
    </location>
</feature>
<evidence type="ECO:0000259" key="4">
    <source>
        <dbReference type="PROSITE" id="PS51176"/>
    </source>
</evidence>
<comment type="caution">
    <text evidence="5">The sequence shown here is derived from an EMBL/GenBank/DDBJ whole genome shotgun (WGS) entry which is preliminary data.</text>
</comment>
<evidence type="ECO:0000313" key="5">
    <source>
        <dbReference type="EMBL" id="HIU42715.1"/>
    </source>
</evidence>
<dbReference type="PANTHER" id="PTHR21363:SF0">
    <property type="entry name" value="PREPHENATE DEHYDROGENASE [NADP(+)]"/>
    <property type="match status" value="1"/>
</dbReference>
<comment type="similarity">
    <text evidence="1">Belongs to the prephenate/arogenate dehydrogenase family.</text>
</comment>
<dbReference type="Gene3D" id="1.10.3660.10">
    <property type="entry name" value="6-phosphogluconate dehydrogenase C-terminal like domain"/>
    <property type="match status" value="1"/>
</dbReference>
<proteinExistence type="inferred from homology"/>
<accession>A0A9D1LKA3</accession>
<dbReference type="GO" id="GO:0006571">
    <property type="term" value="P:tyrosine biosynthetic process"/>
    <property type="evidence" value="ECO:0007669"/>
    <property type="project" value="InterPro"/>
</dbReference>
<dbReference type="EMBL" id="DVMR01000004">
    <property type="protein sequence ID" value="HIU42715.1"/>
    <property type="molecule type" value="Genomic_DNA"/>
</dbReference>
<dbReference type="SUPFAM" id="SSF51735">
    <property type="entry name" value="NAD(P)-binding Rossmann-fold domains"/>
    <property type="match status" value="1"/>
</dbReference>
<dbReference type="PANTHER" id="PTHR21363">
    <property type="entry name" value="PREPHENATE DEHYDROGENASE"/>
    <property type="match status" value="1"/>
</dbReference>
<dbReference type="Proteomes" id="UP000824073">
    <property type="component" value="Unassembled WGS sequence"/>
</dbReference>
<evidence type="ECO:0000313" key="6">
    <source>
        <dbReference type="Proteomes" id="UP000824073"/>
    </source>
</evidence>
<organism evidence="5 6">
    <name type="scientific">Candidatus Ventrousia excrementavium</name>
    <dbReference type="NCBI Taxonomy" id="2840961"/>
    <lineage>
        <taxon>Bacteria</taxon>
        <taxon>Bacillati</taxon>
        <taxon>Bacillota</taxon>
        <taxon>Clostridia</taxon>
        <taxon>Eubacteriales</taxon>
        <taxon>Clostridiaceae</taxon>
        <taxon>Clostridiaceae incertae sedis</taxon>
        <taxon>Candidatus Ventrousia</taxon>
    </lineage>
</organism>
<dbReference type="AlphaFoldDB" id="A0A9D1LKA3"/>
<dbReference type="Gene3D" id="3.40.50.720">
    <property type="entry name" value="NAD(P)-binding Rossmann-like Domain"/>
    <property type="match status" value="1"/>
</dbReference>
<dbReference type="GO" id="GO:0008977">
    <property type="term" value="F:prephenate dehydrogenase (NAD+) activity"/>
    <property type="evidence" value="ECO:0007669"/>
    <property type="project" value="InterPro"/>
</dbReference>
<sequence length="279" mass="30663">MNVAIAGLGLIGGSAAKAYHEAGHVVYGLDHDQTVLGFAQLAGVVDVLLDQNNIRECDCLLIALPPSAAIAFLQEWAPYIPAQCLVMDFCGTKRVVCEKGFALAQQYGFTFVGGHPMAGSHHSGYAHSRADLFANASMIVVPPVTDDMAFLDNLKKLLEPLHLRCLTVATAEEHDKNIAFTSQLAHVVSNAYIKSPTAGRHKGFSAGSYRDLTRVAWLAPDMWTELFLENKDNLMQEIDTLIAELTQYRDAMERSDYEGLRQLLDDGRRRKGEVDGWTP</sequence>
<evidence type="ECO:0000256" key="3">
    <source>
        <dbReference type="ARBA" id="ARBA00029440"/>
    </source>
</evidence>
<comment type="pathway">
    <text evidence="3">Amino-acid biosynthesis.</text>
</comment>
<dbReference type="Pfam" id="PF02153">
    <property type="entry name" value="PDH_N"/>
    <property type="match status" value="1"/>
</dbReference>
<dbReference type="InterPro" id="IPR050812">
    <property type="entry name" value="Preph/Arog_dehydrog"/>
</dbReference>
<dbReference type="InterPro" id="IPR003099">
    <property type="entry name" value="Prephen_DH"/>
</dbReference>
<reference evidence="5" key="1">
    <citation type="submission" date="2020-10" db="EMBL/GenBank/DDBJ databases">
        <authorList>
            <person name="Gilroy R."/>
        </authorList>
    </citation>
    <scope>NUCLEOTIDE SEQUENCE</scope>
    <source>
        <strain evidence="5">CHK191-8634</strain>
    </source>
</reference>
<keyword evidence="2" id="KW-0560">Oxidoreductase</keyword>